<evidence type="ECO:0000256" key="1">
    <source>
        <dbReference type="ARBA" id="ARBA00001561"/>
    </source>
</evidence>
<dbReference type="PANTHER" id="PTHR30417">
    <property type="entry name" value="N-ACETYLMURAMOYL-L-ALANINE AMIDASE AMID"/>
    <property type="match status" value="1"/>
</dbReference>
<dbReference type="GO" id="GO:0009254">
    <property type="term" value="P:peptidoglycan turnover"/>
    <property type="evidence" value="ECO:0007669"/>
    <property type="project" value="TreeGrafter"/>
</dbReference>
<dbReference type="GO" id="GO:0008745">
    <property type="term" value="F:N-acetylmuramoyl-L-alanine amidase activity"/>
    <property type="evidence" value="ECO:0007669"/>
    <property type="project" value="UniProtKB-EC"/>
</dbReference>
<proteinExistence type="predicted"/>
<evidence type="ECO:0000259" key="8">
    <source>
        <dbReference type="SMART" id="SM00644"/>
    </source>
</evidence>
<evidence type="ECO:0000256" key="4">
    <source>
        <dbReference type="ARBA" id="ARBA00023316"/>
    </source>
</evidence>
<dbReference type="Pfam" id="PF01510">
    <property type="entry name" value="Amidase_2"/>
    <property type="match status" value="1"/>
</dbReference>
<evidence type="ECO:0000256" key="5">
    <source>
        <dbReference type="ARBA" id="ARBA00030881"/>
    </source>
</evidence>
<dbReference type="Gene3D" id="3.40.80.10">
    <property type="entry name" value="Peptidoglycan recognition protein-like"/>
    <property type="match status" value="1"/>
</dbReference>
<gene>
    <name evidence="9" type="primary">ampD</name>
    <name evidence="9" type="ORF">GCM10008025_34310</name>
</gene>
<reference evidence="9" key="2">
    <citation type="submission" date="2020-09" db="EMBL/GenBank/DDBJ databases">
        <authorList>
            <person name="Sun Q."/>
            <person name="Zhou Y."/>
        </authorList>
    </citation>
    <scope>NUCLEOTIDE SEQUENCE</scope>
    <source>
        <strain evidence="9">CGMCC 1.12408</strain>
    </source>
</reference>
<name>A0A916S7R8_9BACI</name>
<keyword evidence="4" id="KW-0961">Cell wall biogenesis/degradation</keyword>
<feature type="chain" id="PRO_5037801076" description="N-acetylmuramoyl-L-alanine amidase" evidence="7">
    <location>
        <begin position="18"/>
        <end position="211"/>
    </location>
</feature>
<sequence>MLSMLILSLLLMPTMNAVEEKGNDHVIQSHEFLLPILNSEPRTENITHIVIHSISNIVAKPESPYNITDIYLLLLEYGLSTHYVIDREGTIFQFVSDDRVAYHAGRSSLPQAPFIDHSMNDFSIGIEIMGIGTKEEMTTFIPEKIFDSINPQHIGFTEKQYKSLQILIADLINRYPSIRHDRFHIIGHEDYAAGRKVDPGKLFNWKKINLE</sequence>
<keyword evidence="3" id="KW-0378">Hydrolase</keyword>
<organism evidence="9 10">
    <name type="scientific">Ornithinibacillus halotolerans</name>
    <dbReference type="NCBI Taxonomy" id="1274357"/>
    <lineage>
        <taxon>Bacteria</taxon>
        <taxon>Bacillati</taxon>
        <taxon>Bacillota</taxon>
        <taxon>Bacilli</taxon>
        <taxon>Bacillales</taxon>
        <taxon>Bacillaceae</taxon>
        <taxon>Ornithinibacillus</taxon>
    </lineage>
</organism>
<dbReference type="InterPro" id="IPR002502">
    <property type="entry name" value="Amidase_domain"/>
</dbReference>
<comment type="caution">
    <text evidence="9">The sequence shown here is derived from an EMBL/GenBank/DDBJ whole genome shotgun (WGS) entry which is preliminary data.</text>
</comment>
<dbReference type="CDD" id="cd06583">
    <property type="entry name" value="PGRP"/>
    <property type="match status" value="1"/>
</dbReference>
<dbReference type="EC" id="3.5.1.28" evidence="2"/>
<comment type="catalytic activity">
    <reaction evidence="1">
        <text>Hydrolyzes the link between N-acetylmuramoyl residues and L-amino acid residues in certain cell-wall glycopeptides.</text>
        <dbReference type="EC" id="3.5.1.28"/>
    </reaction>
</comment>
<keyword evidence="7" id="KW-0732">Signal</keyword>
<evidence type="ECO:0000256" key="6">
    <source>
        <dbReference type="ARBA" id="ARBA00032390"/>
    </source>
</evidence>
<dbReference type="SUPFAM" id="SSF55846">
    <property type="entry name" value="N-acetylmuramoyl-L-alanine amidase-like"/>
    <property type="match status" value="1"/>
</dbReference>
<dbReference type="InterPro" id="IPR051206">
    <property type="entry name" value="NAMLAA_amidase_2"/>
</dbReference>
<evidence type="ECO:0000256" key="7">
    <source>
        <dbReference type="SAM" id="SignalP"/>
    </source>
</evidence>
<reference evidence="9" key="1">
    <citation type="journal article" date="2014" name="Int. J. Syst. Evol. Microbiol.">
        <title>Complete genome sequence of Corynebacterium casei LMG S-19264T (=DSM 44701T), isolated from a smear-ripened cheese.</title>
        <authorList>
            <consortium name="US DOE Joint Genome Institute (JGI-PGF)"/>
            <person name="Walter F."/>
            <person name="Albersmeier A."/>
            <person name="Kalinowski J."/>
            <person name="Ruckert C."/>
        </authorList>
    </citation>
    <scope>NUCLEOTIDE SEQUENCE</scope>
    <source>
        <strain evidence="9">CGMCC 1.12408</strain>
    </source>
</reference>
<evidence type="ECO:0000313" key="10">
    <source>
        <dbReference type="Proteomes" id="UP000613512"/>
    </source>
</evidence>
<feature type="domain" description="N-acetylmuramoyl-L-alanine amidase" evidence="8">
    <location>
        <begin position="34"/>
        <end position="200"/>
    </location>
</feature>
<dbReference type="Proteomes" id="UP000613512">
    <property type="component" value="Unassembled WGS sequence"/>
</dbReference>
<evidence type="ECO:0000313" key="9">
    <source>
        <dbReference type="EMBL" id="GGA88809.1"/>
    </source>
</evidence>
<protein>
    <recommendedName>
        <fullName evidence="2">N-acetylmuramoyl-L-alanine amidase</fullName>
        <ecNumber evidence="2">3.5.1.28</ecNumber>
    </recommendedName>
    <alternativeName>
        <fullName evidence="6">Autolysin</fullName>
    </alternativeName>
    <alternativeName>
        <fullName evidence="5">Cell wall hydrolase</fullName>
    </alternativeName>
</protein>
<feature type="signal peptide" evidence="7">
    <location>
        <begin position="1"/>
        <end position="17"/>
    </location>
</feature>
<dbReference type="AlphaFoldDB" id="A0A916S7R8"/>
<dbReference type="PANTHER" id="PTHR30417:SF1">
    <property type="entry name" value="N-ACETYLMURAMOYL-L-ALANINE AMIDASE AMID"/>
    <property type="match status" value="1"/>
</dbReference>
<dbReference type="SMART" id="SM00644">
    <property type="entry name" value="Ami_2"/>
    <property type="match status" value="1"/>
</dbReference>
<dbReference type="EMBL" id="BMEY01000023">
    <property type="protein sequence ID" value="GGA88809.1"/>
    <property type="molecule type" value="Genomic_DNA"/>
</dbReference>
<evidence type="ECO:0000256" key="3">
    <source>
        <dbReference type="ARBA" id="ARBA00022801"/>
    </source>
</evidence>
<dbReference type="GO" id="GO:0009253">
    <property type="term" value="P:peptidoglycan catabolic process"/>
    <property type="evidence" value="ECO:0007669"/>
    <property type="project" value="InterPro"/>
</dbReference>
<dbReference type="InterPro" id="IPR036505">
    <property type="entry name" value="Amidase/PGRP_sf"/>
</dbReference>
<accession>A0A916S7R8</accession>
<keyword evidence="10" id="KW-1185">Reference proteome</keyword>
<evidence type="ECO:0000256" key="2">
    <source>
        <dbReference type="ARBA" id="ARBA00011901"/>
    </source>
</evidence>
<dbReference type="GO" id="GO:0071555">
    <property type="term" value="P:cell wall organization"/>
    <property type="evidence" value="ECO:0007669"/>
    <property type="project" value="UniProtKB-KW"/>
</dbReference>